<organism evidence="1">
    <name type="scientific">bioreactor metagenome</name>
    <dbReference type="NCBI Taxonomy" id="1076179"/>
    <lineage>
        <taxon>unclassified sequences</taxon>
        <taxon>metagenomes</taxon>
        <taxon>ecological metagenomes</taxon>
    </lineage>
</organism>
<proteinExistence type="predicted"/>
<reference evidence="1" key="1">
    <citation type="submission" date="2019-08" db="EMBL/GenBank/DDBJ databases">
        <authorList>
            <person name="Kucharzyk K."/>
            <person name="Murdoch R.W."/>
            <person name="Higgins S."/>
            <person name="Loffler F."/>
        </authorList>
    </citation>
    <scope>NUCLEOTIDE SEQUENCE</scope>
</reference>
<name>A0A645IYF4_9ZZZZ</name>
<dbReference type="EMBL" id="VSSQ01126232">
    <property type="protein sequence ID" value="MPN56187.1"/>
    <property type="molecule type" value="Genomic_DNA"/>
</dbReference>
<accession>A0A645IYF4</accession>
<dbReference type="AlphaFoldDB" id="A0A645IYF4"/>
<sequence length="163" mass="19424">MLAFGGTFEHTGILQHPQKGFAYRILHHFCRIDTGPRLFVHQACNPLLMVRSNLSCFSVKILFNFNQLILQTRRQNRQPHHFDQADVFFFDVLHVRMRVENAVREFRRSPVVAQNQIQFEQSVLHARNRRDRIMRNAIRDVQDFDRFIRIASPSVQDKGRRLR</sequence>
<protein>
    <submittedName>
        <fullName evidence="1">Uncharacterized protein</fullName>
    </submittedName>
</protein>
<gene>
    <name evidence="1" type="ORF">SDC9_203873</name>
</gene>
<evidence type="ECO:0000313" key="1">
    <source>
        <dbReference type="EMBL" id="MPN56187.1"/>
    </source>
</evidence>
<comment type="caution">
    <text evidence="1">The sequence shown here is derived from an EMBL/GenBank/DDBJ whole genome shotgun (WGS) entry which is preliminary data.</text>
</comment>